<protein>
    <recommendedName>
        <fullName evidence="3">DUF3168 domain-containing protein</fullName>
    </recommendedName>
</protein>
<evidence type="ECO:0000313" key="1">
    <source>
        <dbReference type="EMBL" id="OIJ40333.1"/>
    </source>
</evidence>
<evidence type="ECO:0008006" key="3">
    <source>
        <dbReference type="Google" id="ProtNLM"/>
    </source>
</evidence>
<dbReference type="EMBL" id="JRYB01000001">
    <property type="protein sequence ID" value="OIJ40333.1"/>
    <property type="molecule type" value="Genomic_DNA"/>
</dbReference>
<dbReference type="Proteomes" id="UP000180246">
    <property type="component" value="Unassembled WGS sequence"/>
</dbReference>
<comment type="caution">
    <text evidence="1">The sequence shown here is derived from an EMBL/GenBank/DDBJ whole genome shotgun (WGS) entry which is preliminary data.</text>
</comment>
<dbReference type="RefSeq" id="WP_071363505.1">
    <property type="nucleotide sequence ID" value="NZ_JRYB01000001.1"/>
</dbReference>
<evidence type="ECO:0000313" key="2">
    <source>
        <dbReference type="Proteomes" id="UP000180246"/>
    </source>
</evidence>
<dbReference type="AlphaFoldDB" id="A0A1S2N607"/>
<gene>
    <name evidence="1" type="ORF">LO55_5017</name>
</gene>
<dbReference type="InterPro" id="IPR021508">
    <property type="entry name" value="Gp17-like"/>
</dbReference>
<accession>A0A1S2N607</accession>
<sequence length="117" mass="12865">MTPEDHIDAVLQHLAGGRVFPDVAPLNTERPYITYQAVGGAPINLLTGEKPARQPHRMQINCWAAHRPEASELGMLVEDALRSAGDALQTEVLTGRVATYDEETDLCGTMQDFQIFC</sequence>
<proteinExistence type="predicted"/>
<reference evidence="1 2" key="1">
    <citation type="submission" date="2014-10" db="EMBL/GenBank/DDBJ databases">
        <authorList>
            <person name="Seo M.-J."/>
            <person name="Seok Y.J."/>
            <person name="Cha I.-T."/>
        </authorList>
    </citation>
    <scope>NUCLEOTIDE SEQUENCE [LARGE SCALE GENOMIC DNA]</scope>
    <source>
        <strain evidence="1 2">NEU</strain>
    </source>
</reference>
<dbReference type="Pfam" id="PF11367">
    <property type="entry name" value="Tail_completion_gp17"/>
    <property type="match status" value="1"/>
</dbReference>
<organism evidence="1 2">
    <name type="scientific">Massilia timonae</name>
    <dbReference type="NCBI Taxonomy" id="47229"/>
    <lineage>
        <taxon>Bacteria</taxon>
        <taxon>Pseudomonadati</taxon>
        <taxon>Pseudomonadota</taxon>
        <taxon>Betaproteobacteria</taxon>
        <taxon>Burkholderiales</taxon>
        <taxon>Oxalobacteraceae</taxon>
        <taxon>Telluria group</taxon>
        <taxon>Massilia</taxon>
    </lineage>
</organism>
<name>A0A1S2N607_9BURK</name>